<protein>
    <submittedName>
        <fullName evidence="7">Monosaccharide ABC transporter ATP-binding protein</fullName>
        <ecNumber evidence="7">3.6.3.17</ecNumber>
    </submittedName>
</protein>
<dbReference type="PANTHER" id="PTHR43790:SF9">
    <property type="entry name" value="GALACTOFURANOSE TRANSPORTER ATP-BINDING PROTEIN YTFR"/>
    <property type="match status" value="1"/>
</dbReference>
<evidence type="ECO:0000256" key="5">
    <source>
        <dbReference type="ARBA" id="ARBA00022840"/>
    </source>
</evidence>
<feature type="domain" description="ABC transporter" evidence="6">
    <location>
        <begin position="26"/>
        <end position="264"/>
    </location>
</feature>
<evidence type="ECO:0000259" key="6">
    <source>
        <dbReference type="PROSITE" id="PS50893"/>
    </source>
</evidence>
<dbReference type="RefSeq" id="WP_083716762.1">
    <property type="nucleotide sequence ID" value="NZ_JBHSGJ010000022.1"/>
</dbReference>
<gene>
    <name evidence="7" type="ORF">Ga0080574_TMP808</name>
</gene>
<dbReference type="SUPFAM" id="SSF52540">
    <property type="entry name" value="P-loop containing nucleoside triphosphate hydrolases"/>
    <property type="match status" value="2"/>
</dbReference>
<evidence type="ECO:0000256" key="1">
    <source>
        <dbReference type="ARBA" id="ARBA00022448"/>
    </source>
</evidence>
<sequence length="526" mass="56536">MGGLLRKTEKHGETEMAEACGKEALISLTGIDKIYPGAVALSGVDFDLARGEIHALIGENGAGKSSLIKILSGDTMPSAGQIRVGGSLAKFTSPQDARDAGIVTVFQELTIIPSLTVAENVVLGKLPMAGPLKSVYSRKTARQIALRIFDRMGIDLDPDARAETLSTGEMQLVEIARGLTLDPPVLILDEPTASLSDVEAAQLLGIMKQLRDAGHSMIFVSHRLDEVLEVSDRITCLRNGERIDVRDRRDVRDTNELVSMMVGGVLEKLFPQVNTNIGGVHFRAEGLTRAGVFEDVSFEVRSGEILGFSGLVGAGRTEVMRTIIGADPLDSGTIVKNGVHFRARNPRHAIEAGISYLSEDRKGSGVVLSMSGYENVVMSAMPRIFPSGFVNWRKVRSVAEEIATRMRFRGQLSNDTSTYSGGNQQKIAIGKLILSGADLLILDEPTRGVDVGAKAEIYQLIHEAAEDGAAIVVVSSELPELLNVCHRIVTMSAGRIIREFTRDAFDEQDILQAAFAGHATGHGTPA</sequence>
<accession>A0A1P8UP17</accession>
<dbReference type="KEGG" id="paby:Ga0080574_TMP808"/>
<dbReference type="InterPro" id="IPR017871">
    <property type="entry name" value="ABC_transporter-like_CS"/>
</dbReference>
<evidence type="ECO:0000256" key="4">
    <source>
        <dbReference type="ARBA" id="ARBA00022741"/>
    </source>
</evidence>
<proteinExistence type="predicted"/>
<dbReference type="PROSITE" id="PS00211">
    <property type="entry name" value="ABC_TRANSPORTER_1"/>
    <property type="match status" value="1"/>
</dbReference>
<dbReference type="CDD" id="cd03215">
    <property type="entry name" value="ABC_Carb_Monos_II"/>
    <property type="match status" value="1"/>
</dbReference>
<keyword evidence="1" id="KW-0813">Transport</keyword>
<dbReference type="SMART" id="SM00382">
    <property type="entry name" value="AAA"/>
    <property type="match status" value="2"/>
</dbReference>
<evidence type="ECO:0000256" key="3">
    <source>
        <dbReference type="ARBA" id="ARBA00022737"/>
    </source>
</evidence>
<dbReference type="AlphaFoldDB" id="A0A1P8UP17"/>
<dbReference type="InterPro" id="IPR027417">
    <property type="entry name" value="P-loop_NTPase"/>
</dbReference>
<dbReference type="Gene3D" id="3.40.50.300">
    <property type="entry name" value="P-loop containing nucleotide triphosphate hydrolases"/>
    <property type="match status" value="2"/>
</dbReference>
<dbReference type="GO" id="GO:0016887">
    <property type="term" value="F:ATP hydrolysis activity"/>
    <property type="evidence" value="ECO:0007669"/>
    <property type="project" value="InterPro"/>
</dbReference>
<dbReference type="STRING" id="1250539.Ga0080574_TMP808"/>
<dbReference type="Pfam" id="PF00005">
    <property type="entry name" value="ABC_tran"/>
    <property type="match status" value="2"/>
</dbReference>
<reference evidence="7 8" key="1">
    <citation type="submission" date="2016-04" db="EMBL/GenBank/DDBJ databases">
        <title>Deep-sea bacteria in the southern Pacific.</title>
        <authorList>
            <person name="Tang K."/>
        </authorList>
    </citation>
    <scope>NUCLEOTIDE SEQUENCE [LARGE SCALE GENOMIC DNA]</scope>
    <source>
        <strain evidence="7 8">JLT2014</strain>
    </source>
</reference>
<evidence type="ECO:0000313" key="7">
    <source>
        <dbReference type="EMBL" id="APZ51142.1"/>
    </source>
</evidence>
<feature type="domain" description="ABC transporter" evidence="6">
    <location>
        <begin position="275"/>
        <end position="518"/>
    </location>
</feature>
<dbReference type="InterPro" id="IPR003593">
    <property type="entry name" value="AAA+_ATPase"/>
</dbReference>
<dbReference type="InterPro" id="IPR003439">
    <property type="entry name" value="ABC_transporter-like_ATP-bd"/>
</dbReference>
<evidence type="ECO:0000256" key="2">
    <source>
        <dbReference type="ARBA" id="ARBA00022597"/>
    </source>
</evidence>
<dbReference type="OrthoDB" id="9805029at2"/>
<dbReference type="EC" id="3.6.3.17" evidence="7"/>
<dbReference type="CDD" id="cd03216">
    <property type="entry name" value="ABC_Carb_Monos_I"/>
    <property type="match status" value="1"/>
</dbReference>
<keyword evidence="5 7" id="KW-0067">ATP-binding</keyword>
<keyword evidence="2" id="KW-0762">Sugar transport</keyword>
<keyword evidence="3" id="KW-0677">Repeat</keyword>
<dbReference type="InterPro" id="IPR050107">
    <property type="entry name" value="ABC_carbohydrate_import_ATPase"/>
</dbReference>
<dbReference type="PANTHER" id="PTHR43790">
    <property type="entry name" value="CARBOHYDRATE TRANSPORT ATP-BINDING PROTEIN MG119-RELATED"/>
    <property type="match status" value="1"/>
</dbReference>
<keyword evidence="7" id="KW-0378">Hydrolase</keyword>
<dbReference type="PROSITE" id="PS50893">
    <property type="entry name" value="ABC_TRANSPORTER_2"/>
    <property type="match status" value="2"/>
</dbReference>
<organism evidence="7 8">
    <name type="scientific">Salipiger abyssi</name>
    <dbReference type="NCBI Taxonomy" id="1250539"/>
    <lineage>
        <taxon>Bacteria</taxon>
        <taxon>Pseudomonadati</taxon>
        <taxon>Pseudomonadota</taxon>
        <taxon>Alphaproteobacteria</taxon>
        <taxon>Rhodobacterales</taxon>
        <taxon>Roseobacteraceae</taxon>
        <taxon>Salipiger</taxon>
    </lineage>
</organism>
<keyword evidence="4" id="KW-0547">Nucleotide-binding</keyword>
<name>A0A1P8UP17_9RHOB</name>
<dbReference type="EMBL" id="CP015093">
    <property type="protein sequence ID" value="APZ51142.1"/>
    <property type="molecule type" value="Genomic_DNA"/>
</dbReference>
<dbReference type="GO" id="GO:0005524">
    <property type="term" value="F:ATP binding"/>
    <property type="evidence" value="ECO:0007669"/>
    <property type="project" value="UniProtKB-KW"/>
</dbReference>
<dbReference type="Proteomes" id="UP000187059">
    <property type="component" value="Chromosome"/>
</dbReference>
<keyword evidence="8" id="KW-1185">Reference proteome</keyword>
<evidence type="ECO:0000313" key="8">
    <source>
        <dbReference type="Proteomes" id="UP000187059"/>
    </source>
</evidence>